<accession>A0AAN9G0H4</accession>
<dbReference type="Pfam" id="PF13358">
    <property type="entry name" value="DDE_3"/>
    <property type="match status" value="1"/>
</dbReference>
<feature type="domain" description="Transposase IS30-like HTH" evidence="3">
    <location>
        <begin position="4"/>
        <end position="41"/>
    </location>
</feature>
<dbReference type="Pfam" id="PF13936">
    <property type="entry name" value="HTH_38"/>
    <property type="match status" value="1"/>
</dbReference>
<dbReference type="InterPro" id="IPR002492">
    <property type="entry name" value="Transposase_Tc1-like"/>
</dbReference>
<dbReference type="InterPro" id="IPR038717">
    <property type="entry name" value="Tc1-like_DDE_dom"/>
</dbReference>
<protein>
    <recommendedName>
        <fullName evidence="6">Transposase</fullName>
    </recommendedName>
</protein>
<dbReference type="PANTHER" id="PTHR23022:SF135">
    <property type="entry name" value="SI:DKEY-77F5.3"/>
    <property type="match status" value="1"/>
</dbReference>
<dbReference type="AlphaFoldDB" id="A0AAN9G0H4"/>
<evidence type="ECO:0000259" key="3">
    <source>
        <dbReference type="Pfam" id="PF13936"/>
    </source>
</evidence>
<dbReference type="GO" id="GO:0015074">
    <property type="term" value="P:DNA integration"/>
    <property type="evidence" value="ECO:0007669"/>
    <property type="project" value="InterPro"/>
</dbReference>
<dbReference type="Proteomes" id="UP001374579">
    <property type="component" value="Unassembled WGS sequence"/>
</dbReference>
<dbReference type="InterPro" id="IPR052338">
    <property type="entry name" value="Transposase_5"/>
</dbReference>
<dbReference type="Pfam" id="PF01498">
    <property type="entry name" value="HTH_Tnp_Tc3_2"/>
    <property type="match status" value="1"/>
</dbReference>
<comment type="caution">
    <text evidence="4">The sequence shown here is derived from an EMBL/GenBank/DDBJ whole genome shotgun (WGS) entry which is preliminary data.</text>
</comment>
<dbReference type="EMBL" id="JBAMIC010000024">
    <property type="protein sequence ID" value="KAK7090302.1"/>
    <property type="molecule type" value="Genomic_DNA"/>
</dbReference>
<evidence type="ECO:0000313" key="4">
    <source>
        <dbReference type="EMBL" id="KAK7090302.1"/>
    </source>
</evidence>
<feature type="domain" description="Tc1-like transposase DDE" evidence="2">
    <location>
        <begin position="149"/>
        <end position="294"/>
    </location>
</feature>
<keyword evidence="5" id="KW-1185">Reference proteome</keyword>
<dbReference type="InterPro" id="IPR025246">
    <property type="entry name" value="IS30-like_HTH"/>
</dbReference>
<dbReference type="InterPro" id="IPR009057">
    <property type="entry name" value="Homeodomain-like_sf"/>
</dbReference>
<name>A0AAN9G0H4_9CAEN</name>
<evidence type="ECO:0000259" key="1">
    <source>
        <dbReference type="Pfam" id="PF01498"/>
    </source>
</evidence>
<evidence type="ECO:0008006" key="6">
    <source>
        <dbReference type="Google" id="ProtNLM"/>
    </source>
</evidence>
<evidence type="ECO:0000259" key="2">
    <source>
        <dbReference type="Pfam" id="PF13358"/>
    </source>
</evidence>
<sequence>MPPRRRLSAVDRGRALSWIHDGVCMREVARRLAVSHSVIQRLRDRFETTGRAEERPRPGRPRITSRQDDRFVCLAALRNRSLTSNDLRGQLRMAANVRVSDQMIRNRLHEASLHSRRPAVRTPLTQAHRRARVEWCRRHLRWTRQQWSRVLFTDESCFTLSHPDGRVRVWGRQGERFIDGTVQERNRYGGGSVMVWGGFHLQGRTPLHLAHGILTGVHYRNEILQPIAIPVLRAMGVRSTLQDDNATPHRACIVTNFLGQQGVQRMQWPANSPDLAPIEHLLDVRGRRVRDNHPLPEMWLSLVSYSCRNG</sequence>
<evidence type="ECO:0000313" key="5">
    <source>
        <dbReference type="Proteomes" id="UP001374579"/>
    </source>
</evidence>
<dbReference type="InterPro" id="IPR036397">
    <property type="entry name" value="RNaseH_sf"/>
</dbReference>
<dbReference type="GO" id="GO:0006313">
    <property type="term" value="P:DNA transposition"/>
    <property type="evidence" value="ECO:0007669"/>
    <property type="project" value="InterPro"/>
</dbReference>
<dbReference type="GO" id="GO:0003677">
    <property type="term" value="F:DNA binding"/>
    <property type="evidence" value="ECO:0007669"/>
    <property type="project" value="InterPro"/>
</dbReference>
<dbReference type="PANTHER" id="PTHR23022">
    <property type="entry name" value="TRANSPOSABLE ELEMENT-RELATED"/>
    <property type="match status" value="1"/>
</dbReference>
<dbReference type="SUPFAM" id="SSF46689">
    <property type="entry name" value="Homeodomain-like"/>
    <property type="match status" value="1"/>
</dbReference>
<reference evidence="4 5" key="1">
    <citation type="submission" date="2024-02" db="EMBL/GenBank/DDBJ databases">
        <title>Chromosome-scale genome assembly of the rough periwinkle Littorina saxatilis.</title>
        <authorList>
            <person name="De Jode A."/>
            <person name="Faria R."/>
            <person name="Formenti G."/>
            <person name="Sims Y."/>
            <person name="Smith T.P."/>
            <person name="Tracey A."/>
            <person name="Wood J.M.D."/>
            <person name="Zagrodzka Z.B."/>
            <person name="Johannesson K."/>
            <person name="Butlin R.K."/>
            <person name="Leder E.H."/>
        </authorList>
    </citation>
    <scope>NUCLEOTIDE SEQUENCE [LARGE SCALE GENOMIC DNA]</scope>
    <source>
        <strain evidence="4">Snail1</strain>
        <tissue evidence="4">Muscle</tissue>
    </source>
</reference>
<feature type="domain" description="Transposase Tc1-like" evidence="1">
    <location>
        <begin position="73"/>
        <end position="140"/>
    </location>
</feature>
<proteinExistence type="predicted"/>
<dbReference type="Gene3D" id="3.30.420.10">
    <property type="entry name" value="Ribonuclease H-like superfamily/Ribonuclease H"/>
    <property type="match status" value="1"/>
</dbReference>
<organism evidence="4 5">
    <name type="scientific">Littorina saxatilis</name>
    <dbReference type="NCBI Taxonomy" id="31220"/>
    <lineage>
        <taxon>Eukaryota</taxon>
        <taxon>Metazoa</taxon>
        <taxon>Spiralia</taxon>
        <taxon>Lophotrochozoa</taxon>
        <taxon>Mollusca</taxon>
        <taxon>Gastropoda</taxon>
        <taxon>Caenogastropoda</taxon>
        <taxon>Littorinimorpha</taxon>
        <taxon>Littorinoidea</taxon>
        <taxon>Littorinidae</taxon>
        <taxon>Littorina</taxon>
    </lineage>
</organism>
<gene>
    <name evidence="4" type="ORF">V1264_010117</name>
</gene>